<reference evidence="3" key="1">
    <citation type="submission" date="2021-01" db="EMBL/GenBank/DDBJ databases">
        <authorList>
            <consortium name="Genoscope - CEA"/>
            <person name="William W."/>
        </authorList>
    </citation>
    <scope>NUCLEOTIDE SEQUENCE</scope>
</reference>
<evidence type="ECO:0000256" key="2">
    <source>
        <dbReference type="SAM" id="SignalP"/>
    </source>
</evidence>
<sequence>MLYFLGLSTTVSLFISLDQEYNQQCPSQMITLLSDLSLIPIVEEGQWMLVSIIKRLPSHFITALIWSQLMLTTAIIVSIMYLAIKVTYSFFLYLAKYLLILFWISVFKRHFQDCNIK</sequence>
<keyword evidence="1" id="KW-0812">Transmembrane</keyword>
<dbReference type="EMBL" id="CAJJDP010000056">
    <property type="protein sequence ID" value="CAD8171066.1"/>
    <property type="molecule type" value="Genomic_DNA"/>
</dbReference>
<feature type="signal peptide" evidence="2">
    <location>
        <begin position="1"/>
        <end position="16"/>
    </location>
</feature>
<keyword evidence="1" id="KW-1133">Transmembrane helix</keyword>
<comment type="caution">
    <text evidence="3">The sequence shown here is derived from an EMBL/GenBank/DDBJ whole genome shotgun (WGS) entry which is preliminary data.</text>
</comment>
<evidence type="ECO:0000256" key="1">
    <source>
        <dbReference type="SAM" id="Phobius"/>
    </source>
</evidence>
<gene>
    <name evidence="3" type="ORF">POCTA_138.1.T0570208</name>
</gene>
<feature type="transmembrane region" description="Helical" evidence="1">
    <location>
        <begin position="90"/>
        <end position="107"/>
    </location>
</feature>
<accession>A0A8S1V8B8</accession>
<protein>
    <submittedName>
        <fullName evidence="3">Uncharacterized protein</fullName>
    </submittedName>
</protein>
<feature type="chain" id="PRO_5035929544" evidence="2">
    <location>
        <begin position="17"/>
        <end position="117"/>
    </location>
</feature>
<dbReference type="Proteomes" id="UP000683925">
    <property type="component" value="Unassembled WGS sequence"/>
</dbReference>
<evidence type="ECO:0000313" key="3">
    <source>
        <dbReference type="EMBL" id="CAD8171066.1"/>
    </source>
</evidence>
<feature type="transmembrane region" description="Helical" evidence="1">
    <location>
        <begin position="60"/>
        <end position="84"/>
    </location>
</feature>
<evidence type="ECO:0000313" key="4">
    <source>
        <dbReference type="Proteomes" id="UP000683925"/>
    </source>
</evidence>
<proteinExistence type="predicted"/>
<keyword evidence="1" id="KW-0472">Membrane</keyword>
<keyword evidence="2" id="KW-0732">Signal</keyword>
<name>A0A8S1V8B8_PAROT</name>
<dbReference type="AlphaFoldDB" id="A0A8S1V8B8"/>
<organism evidence="3 4">
    <name type="scientific">Paramecium octaurelia</name>
    <dbReference type="NCBI Taxonomy" id="43137"/>
    <lineage>
        <taxon>Eukaryota</taxon>
        <taxon>Sar</taxon>
        <taxon>Alveolata</taxon>
        <taxon>Ciliophora</taxon>
        <taxon>Intramacronucleata</taxon>
        <taxon>Oligohymenophorea</taxon>
        <taxon>Peniculida</taxon>
        <taxon>Parameciidae</taxon>
        <taxon>Paramecium</taxon>
    </lineage>
</organism>
<keyword evidence="4" id="KW-1185">Reference proteome</keyword>